<organism evidence="2 3">
    <name type="scientific">Massilia forsythiae</name>
    <dbReference type="NCBI Taxonomy" id="2728020"/>
    <lineage>
        <taxon>Bacteria</taxon>
        <taxon>Pseudomonadati</taxon>
        <taxon>Pseudomonadota</taxon>
        <taxon>Betaproteobacteria</taxon>
        <taxon>Burkholderiales</taxon>
        <taxon>Oxalobacteraceae</taxon>
        <taxon>Telluria group</taxon>
        <taxon>Massilia</taxon>
    </lineage>
</organism>
<dbReference type="Gene3D" id="3.40.50.1820">
    <property type="entry name" value="alpha/beta hydrolase"/>
    <property type="match status" value="1"/>
</dbReference>
<keyword evidence="2" id="KW-0378">Hydrolase</keyword>
<dbReference type="InterPro" id="IPR000073">
    <property type="entry name" value="AB_hydrolase_1"/>
</dbReference>
<evidence type="ECO:0000313" key="2">
    <source>
        <dbReference type="EMBL" id="QJD98970.1"/>
    </source>
</evidence>
<dbReference type="PANTHER" id="PTHR43194">
    <property type="entry name" value="HYDROLASE ALPHA/BETA FOLD FAMILY"/>
    <property type="match status" value="1"/>
</dbReference>
<accession>A0A7Z2VTL5</accession>
<evidence type="ECO:0000259" key="1">
    <source>
        <dbReference type="Pfam" id="PF12697"/>
    </source>
</evidence>
<gene>
    <name evidence="2" type="ORF">HH212_02075</name>
</gene>
<reference evidence="2 3" key="1">
    <citation type="submission" date="2020-04" db="EMBL/GenBank/DDBJ databases">
        <title>Genome sequencing of novel species.</title>
        <authorList>
            <person name="Heo J."/>
            <person name="Kim S.-J."/>
            <person name="Kim J.-S."/>
            <person name="Hong S.-B."/>
            <person name="Kwon S.-W."/>
        </authorList>
    </citation>
    <scope>NUCLEOTIDE SEQUENCE [LARGE SCALE GENOMIC DNA]</scope>
    <source>
        <strain evidence="2 3">GN2-R2</strain>
    </source>
</reference>
<evidence type="ECO:0000313" key="3">
    <source>
        <dbReference type="Proteomes" id="UP000502415"/>
    </source>
</evidence>
<dbReference type="RefSeq" id="WP_169433867.1">
    <property type="nucleotide sequence ID" value="NZ_CP051685.1"/>
</dbReference>
<dbReference type="EMBL" id="CP051685">
    <property type="protein sequence ID" value="QJD98970.1"/>
    <property type="molecule type" value="Genomic_DNA"/>
</dbReference>
<dbReference type="SUPFAM" id="SSF53474">
    <property type="entry name" value="alpha/beta-Hydrolases"/>
    <property type="match status" value="1"/>
</dbReference>
<proteinExistence type="predicted"/>
<dbReference type="Proteomes" id="UP000502415">
    <property type="component" value="Chromosome"/>
</dbReference>
<sequence length="286" mass="31013">MPGAVRAGPGGRAALPALMLTLETIVRRPARPRAGAPRLLLVHGICVGAWVWEEHFMPYLADAGFEVHALSLRGHGASAGRDRLDDWRLADYTEDLRRTAAALDDAPLVVIGHSLGGAVVQDWLRGGGKALGAALLASVPPWGLAWSAWQMLWSAPDLFQQMLRLGGDAAALDPAVMRRNLFSDDLPDADYARFIARTGGESRRVGMELQGWRPFAPAPWRAPPMFVLGGAADRFIGADAVRGSAAYYGVPSLLVPRMAHALMLEPRWEAAARPLRDWLERLSSHP</sequence>
<dbReference type="InterPro" id="IPR029058">
    <property type="entry name" value="AB_hydrolase_fold"/>
</dbReference>
<dbReference type="PANTHER" id="PTHR43194:SF2">
    <property type="entry name" value="PEROXISOMAL MEMBRANE PROTEIN LPX1"/>
    <property type="match status" value="1"/>
</dbReference>
<dbReference type="GO" id="GO:0016787">
    <property type="term" value="F:hydrolase activity"/>
    <property type="evidence" value="ECO:0007669"/>
    <property type="project" value="UniProtKB-KW"/>
</dbReference>
<dbReference type="KEGG" id="mfy:HH212_02075"/>
<dbReference type="InterPro" id="IPR050228">
    <property type="entry name" value="Carboxylesterase_BioH"/>
</dbReference>
<dbReference type="AlphaFoldDB" id="A0A7Z2VTL5"/>
<feature type="domain" description="AB hydrolase-1" evidence="1">
    <location>
        <begin position="39"/>
        <end position="270"/>
    </location>
</feature>
<protein>
    <submittedName>
        <fullName evidence="2">Alpha/beta hydrolase</fullName>
    </submittedName>
</protein>
<keyword evidence="3" id="KW-1185">Reference proteome</keyword>
<dbReference type="Pfam" id="PF12697">
    <property type="entry name" value="Abhydrolase_6"/>
    <property type="match status" value="1"/>
</dbReference>
<name>A0A7Z2VTL5_9BURK</name>